<protein>
    <submittedName>
        <fullName evidence="1">Uncharacterized protein</fullName>
    </submittedName>
</protein>
<keyword evidence="2" id="KW-1185">Reference proteome</keyword>
<name>A0A9Q0E545_9TELE</name>
<sequence>MSAGPRPDLCEKPQARDRELMLGDQRSEELMGTKLGPQAGAWGWGLGLGPGAGAWGWGLGLGPGAGAWGWGLGPVVHRP</sequence>
<evidence type="ECO:0000313" key="2">
    <source>
        <dbReference type="Proteomes" id="UP001148018"/>
    </source>
</evidence>
<organism evidence="1 2">
    <name type="scientific">Muraenolepis orangiensis</name>
    <name type="common">Patagonian moray cod</name>
    <dbReference type="NCBI Taxonomy" id="630683"/>
    <lineage>
        <taxon>Eukaryota</taxon>
        <taxon>Metazoa</taxon>
        <taxon>Chordata</taxon>
        <taxon>Craniata</taxon>
        <taxon>Vertebrata</taxon>
        <taxon>Euteleostomi</taxon>
        <taxon>Actinopterygii</taxon>
        <taxon>Neopterygii</taxon>
        <taxon>Teleostei</taxon>
        <taxon>Neoteleostei</taxon>
        <taxon>Acanthomorphata</taxon>
        <taxon>Zeiogadaria</taxon>
        <taxon>Gadariae</taxon>
        <taxon>Gadiformes</taxon>
        <taxon>Muraenolepidoidei</taxon>
        <taxon>Muraenolepididae</taxon>
        <taxon>Muraenolepis</taxon>
    </lineage>
</organism>
<evidence type="ECO:0000313" key="1">
    <source>
        <dbReference type="EMBL" id="KAJ3601159.1"/>
    </source>
</evidence>
<proteinExistence type="predicted"/>
<comment type="caution">
    <text evidence="1">The sequence shown here is derived from an EMBL/GenBank/DDBJ whole genome shotgun (WGS) entry which is preliminary data.</text>
</comment>
<dbReference type="Proteomes" id="UP001148018">
    <property type="component" value="Unassembled WGS sequence"/>
</dbReference>
<gene>
    <name evidence="1" type="ORF">NHX12_032132</name>
</gene>
<accession>A0A9Q0E545</accession>
<dbReference type="EMBL" id="JANIIK010000047">
    <property type="protein sequence ID" value="KAJ3601159.1"/>
    <property type="molecule type" value="Genomic_DNA"/>
</dbReference>
<reference evidence="1" key="1">
    <citation type="submission" date="2022-07" db="EMBL/GenBank/DDBJ databases">
        <title>Chromosome-level genome of Muraenolepis orangiensis.</title>
        <authorList>
            <person name="Kim J."/>
        </authorList>
    </citation>
    <scope>NUCLEOTIDE SEQUENCE</scope>
    <source>
        <strain evidence="1">KU_S4_2022</strain>
        <tissue evidence="1">Muscle</tissue>
    </source>
</reference>
<dbReference type="AlphaFoldDB" id="A0A9Q0E545"/>